<sequence length="239" mass="27602">MTFGYIRVSTDQQTVENQRFEINQYCEKHGMKIDGWIEETISGTKNPEKRKLGKLLKKVQSGDIIICSEISRLGRSLYMIMDILSLCMEKGCQVRTIKDGFVLGDDIQSKVLAFAFGLSAEIERNLISQRTKEALAMRKASGVKLGRPKGSLGESTKLTQYEETIKTLIVEQDNCYADVAKLFHVNRSTMKRFCDKRGYFRPSIVEKNQRKAEKLERERIEKEYKDRLLNLDEEDKIKL</sequence>
<evidence type="ECO:0000256" key="6">
    <source>
        <dbReference type="PROSITE-ProRule" id="PRU10137"/>
    </source>
</evidence>
<feature type="domain" description="Resolvase/invertase-type recombinase catalytic" evidence="7">
    <location>
        <begin position="1"/>
        <end position="142"/>
    </location>
</feature>
<dbReference type="Gene3D" id="3.40.50.1390">
    <property type="entry name" value="Resolvase, N-terminal catalytic domain"/>
    <property type="match status" value="1"/>
</dbReference>
<evidence type="ECO:0000259" key="7">
    <source>
        <dbReference type="PROSITE" id="PS51736"/>
    </source>
</evidence>
<keyword evidence="1" id="KW-0229">DNA integration</keyword>
<dbReference type="InterPro" id="IPR036162">
    <property type="entry name" value="Resolvase-like_N_sf"/>
</dbReference>
<keyword evidence="2" id="KW-0230">DNA invertase</keyword>
<keyword evidence="4" id="KW-0233">DNA recombination</keyword>
<dbReference type="GO" id="GO:0000150">
    <property type="term" value="F:DNA strand exchange activity"/>
    <property type="evidence" value="ECO:0007669"/>
    <property type="project" value="UniProtKB-KW"/>
</dbReference>
<evidence type="ECO:0000256" key="5">
    <source>
        <dbReference type="PIRSR" id="PIRSR606118-50"/>
    </source>
</evidence>
<dbReference type="CDD" id="cd03768">
    <property type="entry name" value="SR_ResInv"/>
    <property type="match status" value="1"/>
</dbReference>
<dbReference type="SMART" id="SM00857">
    <property type="entry name" value="Resolvase"/>
    <property type="match status" value="1"/>
</dbReference>
<dbReference type="InterPro" id="IPR050639">
    <property type="entry name" value="SSR_resolvase"/>
</dbReference>
<dbReference type="EMBL" id="BK015564">
    <property type="protein sequence ID" value="DAE13129.1"/>
    <property type="molecule type" value="Genomic_DNA"/>
</dbReference>
<dbReference type="SUPFAM" id="SSF53041">
    <property type="entry name" value="Resolvase-like"/>
    <property type="match status" value="1"/>
</dbReference>
<evidence type="ECO:0000256" key="2">
    <source>
        <dbReference type="ARBA" id="ARBA00023100"/>
    </source>
</evidence>
<dbReference type="InterPro" id="IPR006118">
    <property type="entry name" value="Recombinase_CS"/>
</dbReference>
<evidence type="ECO:0000313" key="8">
    <source>
        <dbReference type="EMBL" id="DAE13129.1"/>
    </source>
</evidence>
<dbReference type="GO" id="GO:0015074">
    <property type="term" value="P:DNA integration"/>
    <property type="evidence" value="ECO:0007669"/>
    <property type="project" value="UniProtKB-KW"/>
</dbReference>
<dbReference type="Pfam" id="PF00239">
    <property type="entry name" value="Resolvase"/>
    <property type="match status" value="1"/>
</dbReference>
<organism evidence="8">
    <name type="scientific">Siphoviridae sp. ctLqe90</name>
    <dbReference type="NCBI Taxonomy" id="2825456"/>
    <lineage>
        <taxon>Viruses</taxon>
        <taxon>Duplodnaviria</taxon>
        <taxon>Heunggongvirae</taxon>
        <taxon>Uroviricota</taxon>
        <taxon>Caudoviricetes</taxon>
    </lineage>
</organism>
<dbReference type="PANTHER" id="PTHR30461:SF19">
    <property type="entry name" value="SITE-SPECIFIC RECOMBINASE RESOLVASE FAMILY"/>
    <property type="match status" value="1"/>
</dbReference>
<protein>
    <submittedName>
        <fullName evidence="8">Integrase</fullName>
    </submittedName>
</protein>
<accession>A0A8S5Q2S0</accession>
<evidence type="ECO:0000256" key="1">
    <source>
        <dbReference type="ARBA" id="ARBA00022908"/>
    </source>
</evidence>
<evidence type="ECO:0000256" key="3">
    <source>
        <dbReference type="ARBA" id="ARBA00023125"/>
    </source>
</evidence>
<dbReference type="PANTHER" id="PTHR30461">
    <property type="entry name" value="DNA-INVERTASE FROM LAMBDOID PROPHAGE"/>
    <property type="match status" value="1"/>
</dbReference>
<feature type="active site" description="O-(5'-phospho-DNA)-serine intermediate" evidence="5 6">
    <location>
        <position position="9"/>
    </location>
</feature>
<dbReference type="PROSITE" id="PS51736">
    <property type="entry name" value="RECOMBINASES_3"/>
    <property type="match status" value="1"/>
</dbReference>
<name>A0A8S5Q2S0_9CAUD</name>
<dbReference type="PROSITE" id="PS00397">
    <property type="entry name" value="RECOMBINASES_1"/>
    <property type="match status" value="1"/>
</dbReference>
<dbReference type="GO" id="GO:0003677">
    <property type="term" value="F:DNA binding"/>
    <property type="evidence" value="ECO:0007669"/>
    <property type="project" value="UniProtKB-KW"/>
</dbReference>
<dbReference type="InterPro" id="IPR006119">
    <property type="entry name" value="Resolv_N"/>
</dbReference>
<dbReference type="NCBIfam" id="NF009949">
    <property type="entry name" value="PRK13413.1"/>
    <property type="match status" value="1"/>
</dbReference>
<keyword evidence="3" id="KW-0238">DNA-binding</keyword>
<evidence type="ECO:0000256" key="4">
    <source>
        <dbReference type="ARBA" id="ARBA00023172"/>
    </source>
</evidence>
<reference evidence="8" key="1">
    <citation type="journal article" date="2021" name="Proc. Natl. Acad. Sci. U.S.A.">
        <title>A Catalog of Tens of Thousands of Viruses from Human Metagenomes Reveals Hidden Associations with Chronic Diseases.</title>
        <authorList>
            <person name="Tisza M.J."/>
            <person name="Buck C.B."/>
        </authorList>
    </citation>
    <scope>NUCLEOTIDE SEQUENCE</scope>
    <source>
        <strain evidence="8">CtLqe90</strain>
    </source>
</reference>
<proteinExistence type="predicted"/>